<dbReference type="Gene3D" id="1.10.260.40">
    <property type="entry name" value="lambda repressor-like DNA-binding domains"/>
    <property type="match status" value="1"/>
</dbReference>
<evidence type="ECO:0000256" key="2">
    <source>
        <dbReference type="ARBA" id="ARBA00023125"/>
    </source>
</evidence>
<accession>A0A2U4FM78</accession>
<comment type="caution">
    <text evidence="5">The sequence shown here is derived from an EMBL/GenBank/DDBJ whole genome shotgun (WGS) entry which is preliminary data.</text>
</comment>
<evidence type="ECO:0000259" key="4">
    <source>
        <dbReference type="SMART" id="SM00354"/>
    </source>
</evidence>
<name>A0A2U4FM78_9SPIR</name>
<dbReference type="PANTHER" id="PTHR30146">
    <property type="entry name" value="LACI-RELATED TRANSCRIPTIONAL REPRESSOR"/>
    <property type="match status" value="1"/>
</dbReference>
<keyword evidence="1" id="KW-0805">Transcription regulation</keyword>
<dbReference type="SUPFAM" id="SSF53822">
    <property type="entry name" value="Periplasmic binding protein-like I"/>
    <property type="match status" value="1"/>
</dbReference>
<dbReference type="STRING" id="1289135.A966_12571"/>
<protein>
    <submittedName>
        <fullName evidence="5">LacI family transcriptional regulator</fullName>
    </submittedName>
</protein>
<dbReference type="Gene3D" id="3.40.50.2300">
    <property type="match status" value="2"/>
</dbReference>
<dbReference type="EMBL" id="ALNZ01000034">
    <property type="protein sequence ID" value="EKV56193.1"/>
    <property type="molecule type" value="Genomic_DNA"/>
</dbReference>
<dbReference type="GeneID" id="66488915"/>
<keyword evidence="2" id="KW-0238">DNA-binding</keyword>
<organism evidence="5 6">
    <name type="scientific">Brachyspira hampsonii 30446</name>
    <dbReference type="NCBI Taxonomy" id="1289135"/>
    <lineage>
        <taxon>Bacteria</taxon>
        <taxon>Pseudomonadati</taxon>
        <taxon>Spirochaetota</taxon>
        <taxon>Spirochaetia</taxon>
        <taxon>Brachyspirales</taxon>
        <taxon>Brachyspiraceae</taxon>
        <taxon>Brachyspira</taxon>
    </lineage>
</organism>
<dbReference type="InterPro" id="IPR046335">
    <property type="entry name" value="LacI/GalR-like_sensor"/>
</dbReference>
<dbReference type="CDD" id="cd06267">
    <property type="entry name" value="PBP1_LacI_sugar_binding-like"/>
    <property type="match status" value="1"/>
</dbReference>
<dbReference type="InterPro" id="IPR000843">
    <property type="entry name" value="HTH_LacI"/>
</dbReference>
<dbReference type="Pfam" id="PF13377">
    <property type="entry name" value="Peripla_BP_3"/>
    <property type="match status" value="1"/>
</dbReference>
<sequence length="327" mass="37003">MKIRELSRISGISPATISRMLKDPNSVKESTRNKINDVLKNNDIDKYFNTKCIKKIILIIPDLSNTFYLDLFNGIVSVVQKNDIPFGIYITNESIAEEEKIFSRIKNNRDIGVIWVPASNKRDKLPYDKNTNLVSLVDRNLPFDNIYIKNLSDNFNAAKKSTDLLIEGGAKNPIIITGSLNLSNAQERKDGFLESIKNHNLDNGINRVYYGDFNDSESGYDIIKKLVKEKIEFDSILAANQILAIGILKALNELKLSIPDDISIITFDKLVNLYSSYENNNISEVVFPAFDIGSNATSMLLSQKTFDIQKQIFNYSAEFHLKGSEKK</sequence>
<evidence type="ECO:0000256" key="1">
    <source>
        <dbReference type="ARBA" id="ARBA00023015"/>
    </source>
</evidence>
<dbReference type="SMART" id="SM00354">
    <property type="entry name" value="HTH_LACI"/>
    <property type="match status" value="1"/>
</dbReference>
<proteinExistence type="predicted"/>
<dbReference type="PANTHER" id="PTHR30146:SF109">
    <property type="entry name" value="HTH-TYPE TRANSCRIPTIONAL REGULATOR GALS"/>
    <property type="match status" value="1"/>
</dbReference>
<dbReference type="InterPro" id="IPR010982">
    <property type="entry name" value="Lambda_DNA-bd_dom_sf"/>
</dbReference>
<dbReference type="RefSeq" id="WP_008725981.1">
    <property type="nucleotide sequence ID" value="NZ_JH994111.1"/>
</dbReference>
<dbReference type="GO" id="GO:0003700">
    <property type="term" value="F:DNA-binding transcription factor activity"/>
    <property type="evidence" value="ECO:0007669"/>
    <property type="project" value="TreeGrafter"/>
</dbReference>
<evidence type="ECO:0000313" key="5">
    <source>
        <dbReference type="EMBL" id="EKV56193.1"/>
    </source>
</evidence>
<evidence type="ECO:0000256" key="3">
    <source>
        <dbReference type="ARBA" id="ARBA00023163"/>
    </source>
</evidence>
<dbReference type="Pfam" id="PF00356">
    <property type="entry name" value="LacI"/>
    <property type="match status" value="1"/>
</dbReference>
<reference evidence="5 6" key="1">
    <citation type="submission" date="2012-07" db="EMBL/GenBank/DDBJ databases">
        <title>Genome sequence of Brachyspira sp. 30446, isolated from a pig with mucohaemorrhagic colitis.</title>
        <authorList>
            <person name="Rubin J.E."/>
            <person name="Fernando C."/>
            <person name="Harding J.C.S."/>
            <person name="Hill J.E."/>
        </authorList>
    </citation>
    <scope>NUCLEOTIDE SEQUENCE [LARGE SCALE GENOMIC DNA]</scope>
    <source>
        <strain evidence="5 6">30446</strain>
    </source>
</reference>
<dbReference type="InterPro" id="IPR028082">
    <property type="entry name" value="Peripla_BP_I"/>
</dbReference>
<feature type="domain" description="HTH lacI-type" evidence="4">
    <location>
        <begin position="1"/>
        <end position="65"/>
    </location>
</feature>
<dbReference type="Proteomes" id="UP000011663">
    <property type="component" value="Unassembled WGS sequence"/>
</dbReference>
<dbReference type="SUPFAM" id="SSF47413">
    <property type="entry name" value="lambda repressor-like DNA-binding domains"/>
    <property type="match status" value="1"/>
</dbReference>
<dbReference type="AlphaFoldDB" id="A0A2U4FM78"/>
<gene>
    <name evidence="5" type="ORF">A966_12571</name>
</gene>
<dbReference type="GO" id="GO:0000976">
    <property type="term" value="F:transcription cis-regulatory region binding"/>
    <property type="evidence" value="ECO:0007669"/>
    <property type="project" value="TreeGrafter"/>
</dbReference>
<keyword evidence="3" id="KW-0804">Transcription</keyword>
<evidence type="ECO:0000313" key="6">
    <source>
        <dbReference type="Proteomes" id="UP000011663"/>
    </source>
</evidence>
<dbReference type="OrthoDB" id="305766at2"/>